<dbReference type="EMBL" id="JZDQ02000007">
    <property type="protein sequence ID" value="OIJ27634.1"/>
    <property type="molecule type" value="Genomic_DNA"/>
</dbReference>
<dbReference type="SUPFAM" id="SSF55874">
    <property type="entry name" value="ATPase domain of HSP90 chaperone/DNA topoisomerase II/histidine kinase"/>
    <property type="match status" value="1"/>
</dbReference>
<dbReference type="GO" id="GO:0046983">
    <property type="term" value="F:protein dimerization activity"/>
    <property type="evidence" value="ECO:0007669"/>
    <property type="project" value="InterPro"/>
</dbReference>
<dbReference type="InterPro" id="IPR011712">
    <property type="entry name" value="Sig_transdc_His_kin_sub3_dim/P"/>
</dbReference>
<dbReference type="SUPFAM" id="SSF55781">
    <property type="entry name" value="GAF domain-like"/>
    <property type="match status" value="2"/>
</dbReference>
<keyword evidence="2" id="KW-0418">Kinase</keyword>
<dbReference type="Pfam" id="PF07730">
    <property type="entry name" value="HisKA_3"/>
    <property type="match status" value="1"/>
</dbReference>
<dbReference type="Pfam" id="PF02518">
    <property type="entry name" value="HATPase_c"/>
    <property type="match status" value="1"/>
</dbReference>
<accession>A0A1J4N7Y0</accession>
<dbReference type="InterPro" id="IPR029016">
    <property type="entry name" value="GAF-like_dom_sf"/>
</dbReference>
<dbReference type="Gene3D" id="3.30.565.10">
    <property type="entry name" value="Histidine kinase-like ATPase, C-terminal domain"/>
    <property type="match status" value="1"/>
</dbReference>
<dbReference type="InterPro" id="IPR003594">
    <property type="entry name" value="HATPase_dom"/>
</dbReference>
<dbReference type="Pfam" id="PF13185">
    <property type="entry name" value="GAF_2"/>
    <property type="match status" value="2"/>
</dbReference>
<dbReference type="InterPro" id="IPR003018">
    <property type="entry name" value="GAF"/>
</dbReference>
<dbReference type="SMART" id="SM00387">
    <property type="entry name" value="HATPase_c"/>
    <property type="match status" value="1"/>
</dbReference>
<feature type="domain" description="GAF" evidence="4">
    <location>
        <begin position="216"/>
        <end position="370"/>
    </location>
</feature>
<evidence type="ECO:0000256" key="3">
    <source>
        <dbReference type="ARBA" id="ARBA00023012"/>
    </source>
</evidence>
<evidence type="ECO:0000313" key="6">
    <source>
        <dbReference type="EMBL" id="OIJ27634.1"/>
    </source>
</evidence>
<name>A0A1J4N7Y0_9ACTN</name>
<reference evidence="6" key="1">
    <citation type="submission" date="2016-10" db="EMBL/GenBank/DDBJ databases">
        <title>Draft Genome Sequence of Nocardioides luteus Strain BAFB, an Alkane-Degrading Bacterium Isolated from JP-7 Polluted Soil.</title>
        <authorList>
            <person name="Brown L."/>
            <person name="Ruiz O.N."/>
            <person name="Gunasekera T."/>
        </authorList>
    </citation>
    <scope>NUCLEOTIDE SEQUENCE [LARGE SCALE GENOMIC DNA]</scope>
    <source>
        <strain evidence="6">BAFB</strain>
    </source>
</reference>
<dbReference type="SMART" id="SM00065">
    <property type="entry name" value="GAF"/>
    <property type="match status" value="2"/>
</dbReference>
<dbReference type="InterPro" id="IPR036890">
    <property type="entry name" value="HATPase_C_sf"/>
</dbReference>
<dbReference type="GO" id="GO:0000155">
    <property type="term" value="F:phosphorelay sensor kinase activity"/>
    <property type="evidence" value="ECO:0007669"/>
    <property type="project" value="InterPro"/>
</dbReference>
<dbReference type="RefSeq" id="WP_045549709.1">
    <property type="nucleotide sequence ID" value="NZ_JZDQ02000007.1"/>
</dbReference>
<dbReference type="InterPro" id="IPR050482">
    <property type="entry name" value="Sensor_HK_TwoCompSys"/>
</dbReference>
<keyword evidence="1" id="KW-0808">Transferase</keyword>
<keyword evidence="7" id="KW-1185">Reference proteome</keyword>
<dbReference type="STRING" id="1844.UG56_006400"/>
<dbReference type="CDD" id="cd16917">
    <property type="entry name" value="HATPase_UhpB-NarQ-NarX-like"/>
    <property type="match status" value="1"/>
</dbReference>
<feature type="domain" description="GAF" evidence="4">
    <location>
        <begin position="46"/>
        <end position="195"/>
    </location>
</feature>
<gene>
    <name evidence="6" type="ORF">UG56_006400</name>
</gene>
<evidence type="ECO:0000259" key="5">
    <source>
        <dbReference type="SMART" id="SM00387"/>
    </source>
</evidence>
<evidence type="ECO:0000259" key="4">
    <source>
        <dbReference type="SMART" id="SM00065"/>
    </source>
</evidence>
<proteinExistence type="predicted"/>
<dbReference type="AlphaFoldDB" id="A0A1J4N7Y0"/>
<dbReference type="Gene3D" id="3.30.450.40">
    <property type="match status" value="2"/>
</dbReference>
<dbReference type="PANTHER" id="PTHR24421:SF56">
    <property type="entry name" value="OXYGEN SENSOR HISTIDINE KINASE RESPONSE REGULATOR DOST"/>
    <property type="match status" value="1"/>
</dbReference>
<keyword evidence="3" id="KW-0902">Two-component regulatory system</keyword>
<organism evidence="6 7">
    <name type="scientific">Nocardioides luteus</name>
    <dbReference type="NCBI Taxonomy" id="1844"/>
    <lineage>
        <taxon>Bacteria</taxon>
        <taxon>Bacillati</taxon>
        <taxon>Actinomycetota</taxon>
        <taxon>Actinomycetes</taxon>
        <taxon>Propionibacteriales</taxon>
        <taxon>Nocardioidaceae</taxon>
        <taxon>Nocardioides</taxon>
    </lineage>
</organism>
<evidence type="ECO:0000313" key="7">
    <source>
        <dbReference type="Proteomes" id="UP000033772"/>
    </source>
</evidence>
<comment type="caution">
    <text evidence="6">The sequence shown here is derived from an EMBL/GenBank/DDBJ whole genome shotgun (WGS) entry which is preliminary data.</text>
</comment>
<evidence type="ECO:0000256" key="1">
    <source>
        <dbReference type="ARBA" id="ARBA00022679"/>
    </source>
</evidence>
<protein>
    <submittedName>
        <fullName evidence="6">Diguanylate cyclase</fullName>
    </submittedName>
</protein>
<dbReference type="Gene3D" id="1.20.5.1930">
    <property type="match status" value="1"/>
</dbReference>
<dbReference type="PANTHER" id="PTHR24421">
    <property type="entry name" value="NITRATE/NITRITE SENSOR PROTEIN NARX-RELATED"/>
    <property type="match status" value="1"/>
</dbReference>
<feature type="domain" description="Histidine kinase/HSP90-like ATPase" evidence="5">
    <location>
        <begin position="480"/>
        <end position="568"/>
    </location>
</feature>
<sequence>MEASLRSTPLDELLTEVLARVTDARDEQVRWRLLLDAIVTMGAGLSTDDLLDRIVEVAQALAGAKYAALGVLASGGERRLRTFITRGLTPEQQLRIGDLPSGHGVLGLLIDHPEPVRMPDITKHPSSYGFPKNHPPMGSFLGVPVRIGEKIFGNLYLTEKENGGDFSEQDERIVVALAAAAGVAIENALLAEEAARRGRWLDARAEITSALMGDVDRNSALQLVVDRAREIAGADVAWIVTGPAADRLRVEVVSGTEIDPDVLKRAPLRDSVASHAIRDGVPMIVEDVAGAAAGGSAAAVIDLTDIGPGVFVPLGRTDPSEEMNAVGALALAWRRENAEQAQSVDLAVADAFAGQVALAIRLAQSRDERQRLAVYDDRDRIGRDLHDIVIQRLFVIGLRLQGGLNLADNPKLRGRLDQAVEDIDETIRDLRRAVFELGTPKQSGDVQSQVTEVVNRAAASLKFRPRLAFDGPIRLRTTPEIAKDVVAVLGEALSNTARHAHASNVDVSLTAGTDLVLRVRDDGEGIPADTVESGLANMRHRAEAHGGRCTVEAAEPQGTVIEWTVPLG</sequence>
<evidence type="ECO:0000256" key="2">
    <source>
        <dbReference type="ARBA" id="ARBA00022777"/>
    </source>
</evidence>
<dbReference type="GO" id="GO:0016020">
    <property type="term" value="C:membrane"/>
    <property type="evidence" value="ECO:0007669"/>
    <property type="project" value="InterPro"/>
</dbReference>
<dbReference type="Proteomes" id="UP000033772">
    <property type="component" value="Unassembled WGS sequence"/>
</dbReference>